<gene>
    <name evidence="1" type="ORF">METZ01_LOCUS317680</name>
</gene>
<sequence>MERRAFFKGLLASGVALEAIPRSVSAMGSKGPRPVEEQLGQLATDVSDLAVGDGGLWQRVRREFQMSDNVIHMNNGSIGASPRVVTDGIVEALGLLEADPYHNTWGGL</sequence>
<dbReference type="AlphaFoldDB" id="A0A382NUS6"/>
<organism evidence="1">
    <name type="scientific">marine metagenome</name>
    <dbReference type="NCBI Taxonomy" id="408172"/>
    <lineage>
        <taxon>unclassified sequences</taxon>
        <taxon>metagenomes</taxon>
        <taxon>ecological metagenomes</taxon>
    </lineage>
</organism>
<proteinExistence type="predicted"/>
<name>A0A382NUS6_9ZZZZ</name>
<evidence type="ECO:0000313" key="1">
    <source>
        <dbReference type="EMBL" id="SVC64826.1"/>
    </source>
</evidence>
<protein>
    <recommendedName>
        <fullName evidence="2">Aminotransferase class V domain-containing protein</fullName>
    </recommendedName>
</protein>
<evidence type="ECO:0008006" key="2">
    <source>
        <dbReference type="Google" id="ProtNLM"/>
    </source>
</evidence>
<reference evidence="1" key="1">
    <citation type="submission" date="2018-05" db="EMBL/GenBank/DDBJ databases">
        <authorList>
            <person name="Lanie J.A."/>
            <person name="Ng W.-L."/>
            <person name="Kazmierczak K.M."/>
            <person name="Andrzejewski T.M."/>
            <person name="Davidsen T.M."/>
            <person name="Wayne K.J."/>
            <person name="Tettelin H."/>
            <person name="Glass J.I."/>
            <person name="Rusch D."/>
            <person name="Podicherti R."/>
            <person name="Tsui H.-C.T."/>
            <person name="Winkler M.E."/>
        </authorList>
    </citation>
    <scope>NUCLEOTIDE SEQUENCE</scope>
</reference>
<feature type="non-terminal residue" evidence="1">
    <location>
        <position position="108"/>
    </location>
</feature>
<dbReference type="EMBL" id="UINC01102875">
    <property type="protein sequence ID" value="SVC64826.1"/>
    <property type="molecule type" value="Genomic_DNA"/>
</dbReference>
<accession>A0A382NUS6</accession>